<dbReference type="OrthoDB" id="10303490at2759"/>
<dbReference type="AlphaFoldDB" id="C5LG03"/>
<evidence type="ECO:0000313" key="1">
    <source>
        <dbReference type="EMBL" id="EER04258.1"/>
    </source>
</evidence>
<gene>
    <name evidence="1" type="ORF">Pmar_PMAR021760</name>
</gene>
<sequence length="109" mass="12042">MSVSEAISNPVVLPSLSESSEEVVGGLGETSAVVTSPNIPATLKENWPAVLKFTTSCVVRLDAERYHDLSPEDYHRLTFDEPRIIFDILAEELFPHVEGDSSLLHLKHL</sequence>
<accession>C5LG03</accession>
<dbReference type="RefSeq" id="XP_002772442.1">
    <property type="nucleotide sequence ID" value="XM_002772396.1"/>
</dbReference>
<dbReference type="EMBL" id="GG681723">
    <property type="protein sequence ID" value="EER04258.1"/>
    <property type="molecule type" value="Genomic_DNA"/>
</dbReference>
<reference evidence="1 2" key="1">
    <citation type="submission" date="2008-07" db="EMBL/GenBank/DDBJ databases">
        <authorList>
            <person name="El-Sayed N."/>
            <person name="Caler E."/>
            <person name="Inman J."/>
            <person name="Amedeo P."/>
            <person name="Hass B."/>
            <person name="Wortman J."/>
        </authorList>
    </citation>
    <scope>NUCLEOTIDE SEQUENCE [LARGE SCALE GENOMIC DNA]</scope>
    <source>
        <strain evidence="2">ATCC 50983 / TXsc</strain>
    </source>
</reference>
<dbReference type="InParanoid" id="C5LG03"/>
<name>C5LG03_PERM5</name>
<proteinExistence type="predicted"/>
<evidence type="ECO:0000313" key="2">
    <source>
        <dbReference type="Proteomes" id="UP000007800"/>
    </source>
</evidence>
<organism evidence="2">
    <name type="scientific">Perkinsus marinus (strain ATCC 50983 / TXsc)</name>
    <dbReference type="NCBI Taxonomy" id="423536"/>
    <lineage>
        <taxon>Eukaryota</taxon>
        <taxon>Sar</taxon>
        <taxon>Alveolata</taxon>
        <taxon>Perkinsozoa</taxon>
        <taxon>Perkinsea</taxon>
        <taxon>Perkinsida</taxon>
        <taxon>Perkinsidae</taxon>
        <taxon>Perkinsus</taxon>
    </lineage>
</organism>
<keyword evidence="2" id="KW-1185">Reference proteome</keyword>
<dbReference type="Proteomes" id="UP000007800">
    <property type="component" value="Unassembled WGS sequence"/>
</dbReference>
<protein>
    <submittedName>
        <fullName evidence="1">Uncharacterized protein</fullName>
    </submittedName>
</protein>
<dbReference type="GeneID" id="9045856"/>